<dbReference type="RefSeq" id="WP_067966436.1">
    <property type="nucleotide sequence ID" value="NZ_CP015005.1"/>
</dbReference>
<dbReference type="Pfam" id="PF07521">
    <property type="entry name" value="RMMBL"/>
    <property type="match status" value="1"/>
</dbReference>
<organism evidence="4 6">
    <name type="scientific">Aminobacter aminovorans</name>
    <name type="common">Chelatobacter heintzii</name>
    <dbReference type="NCBI Taxonomy" id="83263"/>
    <lineage>
        <taxon>Bacteria</taxon>
        <taxon>Pseudomonadati</taxon>
        <taxon>Pseudomonadota</taxon>
        <taxon>Alphaproteobacteria</taxon>
        <taxon>Hyphomicrobiales</taxon>
        <taxon>Phyllobacteriaceae</taxon>
        <taxon>Aminobacter</taxon>
    </lineage>
</organism>
<feature type="domain" description="Metallo-beta-lactamase" evidence="2">
    <location>
        <begin position="15"/>
        <end position="228"/>
    </location>
</feature>
<dbReference type="EMBL" id="JACICB010000010">
    <property type="protein sequence ID" value="MBB3706604.1"/>
    <property type="molecule type" value="Genomic_DNA"/>
</dbReference>
<reference evidence="5 7" key="2">
    <citation type="submission" date="2020-08" db="EMBL/GenBank/DDBJ databases">
        <title>Genomic Encyclopedia of Type Strains, Phase IV (KMG-IV): sequencing the most valuable type-strain genomes for metagenomic binning, comparative biology and taxonomic classification.</title>
        <authorList>
            <person name="Goeker M."/>
        </authorList>
    </citation>
    <scope>NUCLEOTIDE SEQUENCE [LARGE SCALE GENOMIC DNA]</scope>
    <source>
        <strain evidence="5 7">DSM 10368</strain>
    </source>
</reference>
<protein>
    <submittedName>
        <fullName evidence="4">Exonuclease of the beta-lactamase fold involved in RNA processing</fullName>
    </submittedName>
    <submittedName>
        <fullName evidence="5">Metallo-beta-lactamase family protein</fullName>
    </submittedName>
</protein>
<dbReference type="Gene3D" id="3.60.15.10">
    <property type="entry name" value="Ribonuclease Z/Hydroxyacylglutathione hydrolase-like"/>
    <property type="match status" value="1"/>
</dbReference>
<evidence type="ECO:0000259" key="2">
    <source>
        <dbReference type="SMART" id="SM00849"/>
    </source>
</evidence>
<dbReference type="GO" id="GO:0004521">
    <property type="term" value="F:RNA endonuclease activity"/>
    <property type="evidence" value="ECO:0007669"/>
    <property type="project" value="TreeGrafter"/>
</dbReference>
<keyword evidence="4" id="KW-0540">Nuclease</keyword>
<dbReference type="AlphaFoldDB" id="A0AAC8YPH3"/>
<dbReference type="Proteomes" id="UP000577697">
    <property type="component" value="Unassembled WGS sequence"/>
</dbReference>
<dbReference type="InterPro" id="IPR036866">
    <property type="entry name" value="RibonucZ/Hydroxyglut_hydro"/>
</dbReference>
<dbReference type="GO" id="GO:0004527">
    <property type="term" value="F:exonuclease activity"/>
    <property type="evidence" value="ECO:0007669"/>
    <property type="project" value="UniProtKB-KW"/>
</dbReference>
<reference evidence="4 6" key="1">
    <citation type="submission" date="2016-03" db="EMBL/GenBank/DDBJ databases">
        <title>Complete genome of Aminobacter aminovorans KCTC 2477.</title>
        <authorList>
            <person name="Kim K.M."/>
        </authorList>
    </citation>
    <scope>NUCLEOTIDE SEQUENCE [LARGE SCALE GENOMIC DNA]</scope>
    <source>
        <strain evidence="4 6">KCTC 2477</strain>
    </source>
</reference>
<keyword evidence="4" id="KW-0269">Exonuclease</keyword>
<dbReference type="Gene3D" id="3.40.50.10890">
    <property type="match status" value="1"/>
</dbReference>
<dbReference type="SMART" id="SM01027">
    <property type="entry name" value="Beta-Casp"/>
    <property type="match status" value="1"/>
</dbReference>
<dbReference type="InterPro" id="IPR050698">
    <property type="entry name" value="MBL"/>
</dbReference>
<evidence type="ECO:0000313" key="6">
    <source>
        <dbReference type="Proteomes" id="UP000075755"/>
    </source>
</evidence>
<accession>A0AAC8YPH3</accession>
<evidence type="ECO:0000313" key="5">
    <source>
        <dbReference type="EMBL" id="MBB3706604.1"/>
    </source>
</evidence>
<sequence>MVPRLRFHGAAHAVTGSCYELEVGNERILIDCGLFQGSKSERELNYGDFPFDPSRIDAVVLTHAHIDHSGLLPKLMKHGFSGPIHATRATIDLCSVMLPDCAHIQEMEVEHLNRRNAQRGRMAVAAIYTAEDAAKCMTLFHARQYKEWFEVVAGVRVRFWNAGHLLGSASVEIEINFSDKPLRLLFSGDVGPAHKLLQPDPEAPTDVDYLICESTYGDRERGEITPQRRRSLLLQEVQGALAASGPLIIPSFAVERTQELLVDLFWLMREGQIPKADVFVDSPLATRASTIFERHADEIQEGDALRQALSSREIRFTETVEQSKAINRLSGFYVVIAASGMCDAGRIRHHLKANLWRRNATVMLAGFQAQGTLGRILLDGAERVRIQGEEFQVKARIRLLDLYSGHADASELEDWVRARLPIHKGVFLTHGEETGLSGLKARLAAFVSPERIIAPQLDEAFDLGRAGAQRVDFNEPKRLLPGKVARLDWHNELSELLLDVSQAVSQQADERGRSAVIRRLRRALTTEGRP</sequence>
<dbReference type="CDD" id="cd16295">
    <property type="entry name" value="TTHA0252-CPSF-like_MBL-fold"/>
    <property type="match status" value="1"/>
</dbReference>
<gene>
    <name evidence="4" type="ORF">AA2016_3233</name>
    <name evidence="5" type="ORF">FHS67_002930</name>
</gene>
<dbReference type="KEGG" id="aak:AA2016_3233"/>
<dbReference type="PANTHER" id="PTHR11203:SF37">
    <property type="entry name" value="INTEGRATOR COMPLEX SUBUNIT 11"/>
    <property type="match status" value="1"/>
</dbReference>
<dbReference type="InterPro" id="IPR001279">
    <property type="entry name" value="Metallo-B-lactamas"/>
</dbReference>
<name>A0AAC8YPH3_AMIAI</name>
<dbReference type="EMBL" id="CP015005">
    <property type="protein sequence ID" value="AMS42155.1"/>
    <property type="molecule type" value="Genomic_DNA"/>
</dbReference>
<evidence type="ECO:0000313" key="7">
    <source>
        <dbReference type="Proteomes" id="UP000577697"/>
    </source>
</evidence>
<feature type="domain" description="Beta-Casp" evidence="3">
    <location>
        <begin position="257"/>
        <end position="377"/>
    </location>
</feature>
<dbReference type="InterPro" id="IPR011108">
    <property type="entry name" value="RMMBL"/>
</dbReference>
<dbReference type="Pfam" id="PF10996">
    <property type="entry name" value="Beta-Casp"/>
    <property type="match status" value="1"/>
</dbReference>
<dbReference type="SMART" id="SM00849">
    <property type="entry name" value="Lactamase_B"/>
    <property type="match status" value="1"/>
</dbReference>
<dbReference type="Pfam" id="PF00753">
    <property type="entry name" value="Lactamase_B"/>
    <property type="match status" value="1"/>
</dbReference>
<keyword evidence="7" id="KW-1185">Reference proteome</keyword>
<dbReference type="InterPro" id="IPR022712">
    <property type="entry name" value="Beta_Casp"/>
</dbReference>
<dbReference type="SUPFAM" id="SSF56281">
    <property type="entry name" value="Metallo-hydrolase/oxidoreductase"/>
    <property type="match status" value="1"/>
</dbReference>
<evidence type="ECO:0000256" key="1">
    <source>
        <dbReference type="ARBA" id="ARBA00022801"/>
    </source>
</evidence>
<keyword evidence="1" id="KW-0378">Hydrolase</keyword>
<dbReference type="Proteomes" id="UP000075755">
    <property type="component" value="Chromosome"/>
</dbReference>
<evidence type="ECO:0000259" key="3">
    <source>
        <dbReference type="SMART" id="SM01027"/>
    </source>
</evidence>
<dbReference type="PANTHER" id="PTHR11203">
    <property type="entry name" value="CLEAVAGE AND POLYADENYLATION SPECIFICITY FACTOR FAMILY MEMBER"/>
    <property type="match status" value="1"/>
</dbReference>
<dbReference type="PROSITE" id="PS51257">
    <property type="entry name" value="PROKAR_LIPOPROTEIN"/>
    <property type="match status" value="1"/>
</dbReference>
<evidence type="ECO:0000313" key="4">
    <source>
        <dbReference type="EMBL" id="AMS42155.1"/>
    </source>
</evidence>
<proteinExistence type="predicted"/>